<accession>Q5YPN3</accession>
<sequence>MPLGAKAPAEAVRYLKVDTTRKSLAEVQQFIDTLRGFMDEAESADSDMGRVATIYDIKMQSVKKMTSADLVDAVSPTGEGRVVVKKLDPNQSHPYNQTELLDKVNQRRKGRRLTSYDYQVPCWKEKLRDNPKYAWKHEHSPTYLWSGDAVSYLAGLDDEVYDQARADYRNRARAR</sequence>
<gene>
    <name evidence="2" type="ordered locus">NFA_50060</name>
</gene>
<evidence type="ECO:0000313" key="3">
    <source>
        <dbReference type="Proteomes" id="UP000006820"/>
    </source>
</evidence>
<dbReference type="Proteomes" id="UP000006820">
    <property type="component" value="Chromosome"/>
</dbReference>
<dbReference type="KEGG" id="nfa:NFA_50060"/>
<dbReference type="Pfam" id="PF18740">
    <property type="entry name" value="EC042_2821"/>
    <property type="match status" value="1"/>
</dbReference>
<dbReference type="eggNOG" id="ENOG502Z8HD">
    <property type="taxonomic scope" value="Bacteria"/>
</dbReference>
<keyword evidence="3" id="KW-1185">Reference proteome</keyword>
<evidence type="ECO:0000313" key="2">
    <source>
        <dbReference type="EMBL" id="BAD59858.1"/>
    </source>
</evidence>
<evidence type="ECO:0000259" key="1">
    <source>
        <dbReference type="Pfam" id="PF18740"/>
    </source>
</evidence>
<proteinExistence type="predicted"/>
<dbReference type="AlphaFoldDB" id="Q5YPN3"/>
<dbReference type="STRING" id="247156.NFA_50060"/>
<organism evidence="2 3">
    <name type="scientific">Nocardia farcinica (strain IFM 10152)</name>
    <dbReference type="NCBI Taxonomy" id="247156"/>
    <lineage>
        <taxon>Bacteria</taxon>
        <taxon>Bacillati</taxon>
        <taxon>Actinomycetota</taxon>
        <taxon>Actinomycetes</taxon>
        <taxon>Mycobacteriales</taxon>
        <taxon>Nocardiaceae</taxon>
        <taxon>Nocardia</taxon>
    </lineage>
</organism>
<dbReference type="InterPro" id="IPR049530">
    <property type="entry name" value="EC042_2821"/>
</dbReference>
<name>Q5YPN3_NOCFA</name>
<protein>
    <recommendedName>
        <fullName evidence="1">EC042-2821-like Restriction Endonuclease-like domain-containing protein</fullName>
    </recommendedName>
</protein>
<feature type="domain" description="EC042-2821-like Restriction Endonuclease-like" evidence="1">
    <location>
        <begin position="88"/>
        <end position="154"/>
    </location>
</feature>
<dbReference type="EMBL" id="AP006618">
    <property type="protein sequence ID" value="BAD59858.1"/>
    <property type="molecule type" value="Genomic_DNA"/>
</dbReference>
<dbReference type="HOGENOM" id="CLU_1609037_0_0_11"/>
<reference evidence="2 3" key="1">
    <citation type="journal article" date="2004" name="Proc. Natl. Acad. Sci. U.S.A.">
        <title>The complete genomic sequence of Nocardia farcinica IFM 10152.</title>
        <authorList>
            <person name="Ishikawa J."/>
            <person name="Yamashita A."/>
            <person name="Mikami Y."/>
            <person name="Hoshino Y."/>
            <person name="Kurita H."/>
            <person name="Hotta K."/>
            <person name="Shiba T."/>
            <person name="Hattori M."/>
        </authorList>
    </citation>
    <scope>NUCLEOTIDE SEQUENCE [LARGE SCALE GENOMIC DNA]</scope>
    <source>
        <strain evidence="2 3">IFM 10152</strain>
    </source>
</reference>